<accession>A0A182PMY7</accession>
<evidence type="ECO:0000256" key="2">
    <source>
        <dbReference type="ARBA" id="ARBA00022771"/>
    </source>
</evidence>
<dbReference type="GO" id="GO:0008270">
    <property type="term" value="F:zinc ion binding"/>
    <property type="evidence" value="ECO:0007669"/>
    <property type="project" value="UniProtKB-KW"/>
</dbReference>
<dbReference type="STRING" id="199890.A0A182PMY7"/>
<evidence type="ECO:0000259" key="5">
    <source>
        <dbReference type="Pfam" id="PF04500"/>
    </source>
</evidence>
<evidence type="ECO:0000313" key="7">
    <source>
        <dbReference type="Proteomes" id="UP000075885"/>
    </source>
</evidence>
<feature type="compositionally biased region" description="Basic and acidic residues" evidence="4">
    <location>
        <begin position="114"/>
        <end position="127"/>
    </location>
</feature>
<keyword evidence="3" id="KW-0862">Zinc</keyword>
<evidence type="ECO:0000256" key="1">
    <source>
        <dbReference type="ARBA" id="ARBA00022723"/>
    </source>
</evidence>
<dbReference type="Proteomes" id="UP000075885">
    <property type="component" value="Unassembled WGS sequence"/>
</dbReference>
<reference evidence="7" key="1">
    <citation type="submission" date="2013-03" db="EMBL/GenBank/DDBJ databases">
        <title>The Genome Sequence of Anopheles epiroticus epiroticus2.</title>
        <authorList>
            <consortium name="The Broad Institute Genomics Platform"/>
            <person name="Neafsey D.E."/>
            <person name="Howell P."/>
            <person name="Walker B."/>
            <person name="Young S.K."/>
            <person name="Zeng Q."/>
            <person name="Gargeya S."/>
            <person name="Fitzgerald M."/>
            <person name="Haas B."/>
            <person name="Abouelleil A."/>
            <person name="Allen A.W."/>
            <person name="Alvarado L."/>
            <person name="Arachchi H.M."/>
            <person name="Berlin A.M."/>
            <person name="Chapman S.B."/>
            <person name="Gainer-Dewar J."/>
            <person name="Goldberg J."/>
            <person name="Griggs A."/>
            <person name="Gujja S."/>
            <person name="Hansen M."/>
            <person name="Howarth C."/>
            <person name="Imamovic A."/>
            <person name="Ireland A."/>
            <person name="Larimer J."/>
            <person name="McCowan C."/>
            <person name="Murphy C."/>
            <person name="Pearson M."/>
            <person name="Poon T.W."/>
            <person name="Priest M."/>
            <person name="Roberts A."/>
            <person name="Saif S."/>
            <person name="Shea T."/>
            <person name="Sisk P."/>
            <person name="Sykes S."/>
            <person name="Wortman J."/>
            <person name="Nusbaum C."/>
            <person name="Birren B."/>
        </authorList>
    </citation>
    <scope>NUCLEOTIDE SEQUENCE [LARGE SCALE GENOMIC DNA]</scope>
    <source>
        <strain evidence="7">Epiroticus2</strain>
    </source>
</reference>
<feature type="domain" description="FLYWCH-type" evidence="5">
    <location>
        <begin position="144"/>
        <end position="190"/>
    </location>
</feature>
<name>A0A182PMY7_9DIPT</name>
<dbReference type="VEuPathDB" id="VectorBase:AEPI008311"/>
<dbReference type="InterPro" id="IPR007588">
    <property type="entry name" value="Znf_FLYWCH"/>
</dbReference>
<protein>
    <recommendedName>
        <fullName evidence="5">FLYWCH-type domain-containing protein</fullName>
    </recommendedName>
</protein>
<proteinExistence type="predicted"/>
<evidence type="ECO:0000313" key="6">
    <source>
        <dbReference type="EnsemblMetazoa" id="AEPI008311-PA"/>
    </source>
</evidence>
<feature type="domain" description="FLYWCH-type" evidence="5">
    <location>
        <begin position="16"/>
        <end position="80"/>
    </location>
</feature>
<keyword evidence="7" id="KW-1185">Reference proteome</keyword>
<keyword evidence="1" id="KW-0479">Metal-binding</keyword>
<organism evidence="6 7">
    <name type="scientific">Anopheles epiroticus</name>
    <dbReference type="NCBI Taxonomy" id="199890"/>
    <lineage>
        <taxon>Eukaryota</taxon>
        <taxon>Metazoa</taxon>
        <taxon>Ecdysozoa</taxon>
        <taxon>Arthropoda</taxon>
        <taxon>Hexapoda</taxon>
        <taxon>Insecta</taxon>
        <taxon>Pterygota</taxon>
        <taxon>Neoptera</taxon>
        <taxon>Endopterygota</taxon>
        <taxon>Diptera</taxon>
        <taxon>Nematocera</taxon>
        <taxon>Culicoidea</taxon>
        <taxon>Culicidae</taxon>
        <taxon>Anophelinae</taxon>
        <taxon>Anopheles</taxon>
    </lineage>
</organism>
<evidence type="ECO:0000256" key="4">
    <source>
        <dbReference type="SAM" id="MobiDB-lite"/>
    </source>
</evidence>
<reference evidence="6" key="2">
    <citation type="submission" date="2020-05" db="UniProtKB">
        <authorList>
            <consortium name="EnsemblMetazoa"/>
        </authorList>
    </citation>
    <scope>IDENTIFICATION</scope>
    <source>
        <strain evidence="6">Epiroticus2</strain>
    </source>
</reference>
<keyword evidence="2" id="KW-0863">Zinc-finger</keyword>
<evidence type="ECO:0000256" key="3">
    <source>
        <dbReference type="ARBA" id="ARBA00022833"/>
    </source>
</evidence>
<feature type="domain" description="FLYWCH-type" evidence="5">
    <location>
        <begin position="198"/>
        <end position="258"/>
    </location>
</feature>
<dbReference type="EnsemblMetazoa" id="AEPI008311-RA">
    <property type="protein sequence ID" value="AEPI008311-PA"/>
    <property type="gene ID" value="AEPI008311"/>
</dbReference>
<dbReference type="Pfam" id="PF04500">
    <property type="entry name" value="FLYWCH"/>
    <property type="match status" value="3"/>
</dbReference>
<feature type="region of interest" description="Disordered" evidence="4">
    <location>
        <begin position="114"/>
        <end position="136"/>
    </location>
</feature>
<dbReference type="Gene3D" id="2.20.25.240">
    <property type="match status" value="3"/>
</dbReference>
<dbReference type="AlphaFoldDB" id="A0A182PMY7"/>
<sequence>MEYNTWLVVEKSLLQYSTTQRGRTMLIFSGYKFVENRQSKRNIFWRCARYVKHGCRAACVTSKHCNGDPSIRLTGLAHSHPPEDIRPDDQMIVHKARNLLEELYSHCHDNIGEQEEQRQEHNQEHELGTGGNFHSGNGLSFGVSQRGGKKLIYQGYEYIKDREFMLSINWRCALFKRYNCRARAITKMKNGKTYFGVTRRGHQMLLFRGHRYVREKQKGDISNWKCSLHSKFHCKARAVSRMRYGREVMRLTNPEHTHKIF</sequence>